<proteinExistence type="predicted"/>
<name>A0A0G3M0U4_CHRGL</name>
<gene>
    <name evidence="1" type="ORF">OK18_02160</name>
</gene>
<organism evidence="1 2">
    <name type="scientific">Chryseobacterium gallinarum</name>
    <dbReference type="NCBI Taxonomy" id="1324352"/>
    <lineage>
        <taxon>Bacteria</taxon>
        <taxon>Pseudomonadati</taxon>
        <taxon>Bacteroidota</taxon>
        <taxon>Flavobacteriia</taxon>
        <taxon>Flavobacteriales</taxon>
        <taxon>Weeksellaceae</taxon>
        <taxon>Chryseobacterium group</taxon>
        <taxon>Chryseobacterium</taxon>
    </lineage>
</organism>
<evidence type="ECO:0000313" key="2">
    <source>
        <dbReference type="Proteomes" id="UP000035213"/>
    </source>
</evidence>
<dbReference type="KEGG" id="cgn:OK18_02160"/>
<dbReference type="STRING" id="1324352.OK18_02160"/>
<evidence type="ECO:0000313" key="1">
    <source>
        <dbReference type="EMBL" id="AKK71603.1"/>
    </source>
</evidence>
<dbReference type="Proteomes" id="UP000035213">
    <property type="component" value="Chromosome"/>
</dbReference>
<dbReference type="AlphaFoldDB" id="A0A0G3M0U4"/>
<accession>A0A0G3M0U4</accession>
<dbReference type="RefSeq" id="WP_053326941.1">
    <property type="nucleotide sequence ID" value="NZ_CP009928.1"/>
</dbReference>
<dbReference type="OrthoDB" id="6315383at2"/>
<reference evidence="1 2" key="1">
    <citation type="submission" date="2014-11" db="EMBL/GenBank/DDBJ databases">
        <authorList>
            <person name="Park G.-S."/>
            <person name="Hong S.-J."/>
            <person name="Jung B.K."/>
            <person name="Khan A.R."/>
            <person name="Kwak Y."/>
            <person name="Shin J.-H."/>
        </authorList>
    </citation>
    <scope>NUCLEOTIDE SEQUENCE [LARGE SCALE GENOMIC DNA]</scope>
    <source>
        <strain evidence="1 2">DSM 27622</strain>
    </source>
</reference>
<protein>
    <submittedName>
        <fullName evidence="1">Uncharacterized protein</fullName>
    </submittedName>
</protein>
<dbReference type="EMBL" id="CP009928">
    <property type="protein sequence ID" value="AKK71603.1"/>
    <property type="molecule type" value="Genomic_DNA"/>
</dbReference>
<sequence>MATPLNTIFSWFETGDFPTQAQFQASWSSFWHKDDSIPISQITGLTQVIEQMVSSEALQNHINDSNAHAGYLAKLDASNLTTSHVNNWKEKLGVGEIPANVALVDMGENQSVFNKDQITSICMLLENYVNSNGKIMSGMIEALGLTEMIPVDEFTLQDFITNHSVYDFQVNDIIAIPSSNPGQGYRLYFYNGGDKTSEDSYLATGLTNITIAMVQGLQAALDGKMNKPTASGNYYARHFLGQVSWAAINPASSYLLFWNGNDFIGSGIYTDGTKFGIGTNSPTEMLHLNNGRIRTKAMVFDENTETLPYQITHMNRAYYGSDLTGAKYKFMYQTYNDLHNLLMELTDTQKTQIRNDLRLSGESFSTGTPRIDVLLLPFIDNTKNFIQYTTLVGVNLFVDNVTPNAYIKIKRIKDVNGTNLSTPEVYDVDNFTVLQNFPNNLNFGINWFTKPEGYYQVFITHNGLTNASSPELIVKSGLTYSQFTGIANWQKASGGDSLVSDTAISSGSQSTLYYSDNLITTTEVNAGFMVSFSLNNQLSNYGANFVGFWRCGLIGNGDGVFYGVQYYDGGGTGMLPNAVLAVRNDTFHIAYYNGVVYVIAEGNGKTYQQFNSTYNLYPKRFVFQLGGGGQGSISMQLLGKILLS</sequence>
<dbReference type="PATRIC" id="fig|1324352.5.peg.464"/>